<evidence type="ECO:0000259" key="2">
    <source>
        <dbReference type="PROSITE" id="PS51782"/>
    </source>
</evidence>
<keyword evidence="4" id="KW-1185">Reference proteome</keyword>
<reference evidence="3 4" key="1">
    <citation type="journal article" date="2022" name="IScience">
        <title>An ultrasensitive nanofiber-based assay for enzymatic hydrolysis and deep-sea microbial degradation of cellulose.</title>
        <authorList>
            <person name="Tsudome M."/>
            <person name="Tachioka M."/>
            <person name="Miyazaki M."/>
            <person name="Uchimura K."/>
            <person name="Tsuda M."/>
            <person name="Takaki Y."/>
            <person name="Deguchi S."/>
        </authorList>
    </citation>
    <scope>NUCLEOTIDE SEQUENCE [LARGE SCALE GENOMIC DNA]</scope>
    <source>
        <strain evidence="3 4">GE09</strain>
    </source>
</reference>
<name>A0AAN1WI04_9GAMM</name>
<dbReference type="Gene3D" id="3.10.350.10">
    <property type="entry name" value="LysM domain"/>
    <property type="match status" value="3"/>
</dbReference>
<dbReference type="CDD" id="cd16894">
    <property type="entry name" value="MltD-like"/>
    <property type="match status" value="1"/>
</dbReference>
<proteinExistence type="inferred from homology"/>
<protein>
    <submittedName>
        <fullName evidence="3">Membrane-bound lytic murein transglycosylase D</fullName>
    </submittedName>
</protein>
<feature type="domain" description="LysM" evidence="2">
    <location>
        <begin position="344"/>
        <end position="387"/>
    </location>
</feature>
<dbReference type="PANTHER" id="PTHR33734:SF22">
    <property type="entry name" value="MEMBRANE-BOUND LYTIC MUREIN TRANSGLYCOSYLASE D"/>
    <property type="match status" value="1"/>
</dbReference>
<dbReference type="InterPro" id="IPR018392">
    <property type="entry name" value="LysM"/>
</dbReference>
<dbReference type="InterPro" id="IPR036779">
    <property type="entry name" value="LysM_dom_sf"/>
</dbReference>
<dbReference type="Gene3D" id="1.10.530.10">
    <property type="match status" value="1"/>
</dbReference>
<dbReference type="AlphaFoldDB" id="A0AAN1WI04"/>
<dbReference type="SUPFAM" id="SSF54106">
    <property type="entry name" value="LysM domain"/>
    <property type="match status" value="3"/>
</dbReference>
<accession>A0AAN1WI04</accession>
<evidence type="ECO:0000313" key="4">
    <source>
        <dbReference type="Proteomes" id="UP001320119"/>
    </source>
</evidence>
<dbReference type="PANTHER" id="PTHR33734">
    <property type="entry name" value="LYSM DOMAIN-CONTAINING GPI-ANCHORED PROTEIN 2"/>
    <property type="match status" value="1"/>
</dbReference>
<evidence type="ECO:0000313" key="3">
    <source>
        <dbReference type="EMBL" id="BCD97963.1"/>
    </source>
</evidence>
<dbReference type="GO" id="GO:0008932">
    <property type="term" value="F:lytic endotransglycosylase activity"/>
    <property type="evidence" value="ECO:0007669"/>
    <property type="project" value="TreeGrafter"/>
</dbReference>
<dbReference type="GO" id="GO:0000270">
    <property type="term" value="P:peptidoglycan metabolic process"/>
    <property type="evidence" value="ECO:0007669"/>
    <property type="project" value="InterPro"/>
</dbReference>
<organism evidence="3 4">
    <name type="scientific">Marinagarivorans cellulosilyticus</name>
    <dbReference type="NCBI Taxonomy" id="2721545"/>
    <lineage>
        <taxon>Bacteria</taxon>
        <taxon>Pseudomonadati</taxon>
        <taxon>Pseudomonadota</taxon>
        <taxon>Gammaproteobacteria</taxon>
        <taxon>Cellvibrionales</taxon>
        <taxon>Cellvibrionaceae</taxon>
        <taxon>Marinagarivorans</taxon>
    </lineage>
</organism>
<feature type="domain" description="LysM" evidence="2">
    <location>
        <begin position="475"/>
        <end position="519"/>
    </location>
</feature>
<feature type="domain" description="LysM" evidence="2">
    <location>
        <begin position="417"/>
        <end position="461"/>
    </location>
</feature>
<dbReference type="PROSITE" id="PS00922">
    <property type="entry name" value="TRANSGLYCOSYLASE"/>
    <property type="match status" value="1"/>
</dbReference>
<evidence type="ECO:0000256" key="1">
    <source>
        <dbReference type="ARBA" id="ARBA00007734"/>
    </source>
</evidence>
<dbReference type="InterPro" id="IPR000189">
    <property type="entry name" value="Transglyc_AS"/>
</dbReference>
<dbReference type="EMBL" id="AP023086">
    <property type="protein sequence ID" value="BCD97963.1"/>
    <property type="molecule type" value="Genomic_DNA"/>
</dbReference>
<dbReference type="CDD" id="cd00118">
    <property type="entry name" value="LysM"/>
    <property type="match status" value="3"/>
</dbReference>
<dbReference type="SUPFAM" id="SSF53955">
    <property type="entry name" value="Lysozyme-like"/>
    <property type="match status" value="1"/>
</dbReference>
<dbReference type="Proteomes" id="UP001320119">
    <property type="component" value="Chromosome"/>
</dbReference>
<dbReference type="KEGG" id="marq:MARGE09_P2164"/>
<dbReference type="PROSITE" id="PS51782">
    <property type="entry name" value="LYSM"/>
    <property type="match status" value="3"/>
</dbReference>
<sequence>MLFNRAPYTLCLITALFITGCNVPNLQSLTGGGSTPDSAEIPATKSDFADLDPCLIYDDELQTFEVPEPVEIWPRIREGFTFPDYADARIAKRLAWYNKRPRHIGAVTQRGELYLHYILEKLDERGLPYELALIPMIESGFDPFAYSYATASGLWQFMPYTGKHLGLEQNWWYDGRRDVTASTEAALTYLTKLNKQFDGDWLLTLAAYNGGQGNVRKAIRRNKKKGKPTDFWALDLPSQTEQYIPKILALKEIILRPDMYNISLPAIANAPYFALANVGGQLDLAQAAKLADVEIDEIYQLNPGFNRWATSPDGPHYLVVPATKYDGFLQALQELPASERVTWERYTIKNGDALSTIAKKYNTTTALLQDINQLKSNTIRAGKTLLVPRASEDNQFYVLSSAERLKTRQALGKGTRMEYIVRSGDSLWTIARQYKTSTGQLATWNNMAPRDTLRVGQKIVIWDKTGKSSNETRKIRYKVRSGDSLARIADKFGVTIRKLEHWNGINRKDILRPGKTLTVHVNVVETSS</sequence>
<comment type="similarity">
    <text evidence="1">Belongs to the transglycosylase Slt family.</text>
</comment>
<dbReference type="Pfam" id="PF01476">
    <property type="entry name" value="LysM"/>
    <property type="match status" value="3"/>
</dbReference>
<dbReference type="Pfam" id="PF01464">
    <property type="entry name" value="SLT"/>
    <property type="match status" value="1"/>
</dbReference>
<dbReference type="SMART" id="SM00257">
    <property type="entry name" value="LysM"/>
    <property type="match status" value="3"/>
</dbReference>
<dbReference type="GO" id="GO:0016020">
    <property type="term" value="C:membrane"/>
    <property type="evidence" value="ECO:0007669"/>
    <property type="project" value="InterPro"/>
</dbReference>
<dbReference type="InterPro" id="IPR023346">
    <property type="entry name" value="Lysozyme-like_dom_sf"/>
</dbReference>
<dbReference type="RefSeq" id="WP_236981996.1">
    <property type="nucleotide sequence ID" value="NZ_AP023086.1"/>
</dbReference>
<gene>
    <name evidence="3" type="ORF">MARGE09_P2164</name>
</gene>
<dbReference type="PROSITE" id="PS51257">
    <property type="entry name" value="PROKAR_LIPOPROTEIN"/>
    <property type="match status" value="1"/>
</dbReference>
<dbReference type="InterPro" id="IPR008258">
    <property type="entry name" value="Transglycosylase_SLT_dom_1"/>
</dbReference>